<keyword evidence="2" id="KW-0175">Coiled coil</keyword>
<feature type="coiled-coil region" evidence="2">
    <location>
        <begin position="49"/>
        <end position="111"/>
    </location>
</feature>
<gene>
    <name evidence="6" type="ORF">H8706_04455</name>
</gene>
<dbReference type="InterPro" id="IPR016047">
    <property type="entry name" value="M23ase_b-sheet_dom"/>
</dbReference>
<evidence type="ECO:0000259" key="4">
    <source>
        <dbReference type="Pfam" id="PF01551"/>
    </source>
</evidence>
<dbReference type="InterPro" id="IPR050570">
    <property type="entry name" value="Cell_wall_metabolism_enzyme"/>
</dbReference>
<evidence type="ECO:0000256" key="1">
    <source>
        <dbReference type="ARBA" id="ARBA00022729"/>
    </source>
</evidence>
<keyword evidence="7" id="KW-1185">Reference proteome</keyword>
<dbReference type="Proteomes" id="UP000647416">
    <property type="component" value="Unassembled WGS sequence"/>
</dbReference>
<dbReference type="GO" id="GO:0004222">
    <property type="term" value="F:metalloendopeptidase activity"/>
    <property type="evidence" value="ECO:0007669"/>
    <property type="project" value="TreeGrafter"/>
</dbReference>
<feature type="domain" description="M23ase beta-sheet core" evidence="4">
    <location>
        <begin position="277"/>
        <end position="372"/>
    </location>
</feature>
<dbReference type="SUPFAM" id="SSF51261">
    <property type="entry name" value="Duplicated hybrid motif"/>
    <property type="match status" value="1"/>
</dbReference>
<accession>A0A926FCU5</accession>
<organism evidence="6 7">
    <name type="scientific">Qingrenia yutianensis</name>
    <dbReference type="NCBI Taxonomy" id="2763676"/>
    <lineage>
        <taxon>Bacteria</taxon>
        <taxon>Bacillati</taxon>
        <taxon>Bacillota</taxon>
        <taxon>Clostridia</taxon>
        <taxon>Eubacteriales</taxon>
        <taxon>Oscillospiraceae</taxon>
        <taxon>Qingrenia</taxon>
    </lineage>
</organism>
<evidence type="ECO:0000256" key="2">
    <source>
        <dbReference type="SAM" id="Coils"/>
    </source>
</evidence>
<dbReference type="Gene3D" id="2.70.70.10">
    <property type="entry name" value="Glucose Permease (Domain IIA)"/>
    <property type="match status" value="1"/>
</dbReference>
<evidence type="ECO:0000313" key="7">
    <source>
        <dbReference type="Proteomes" id="UP000647416"/>
    </source>
</evidence>
<feature type="domain" description="Peptidoglycan hydrolase PcsB coiled-coil" evidence="5">
    <location>
        <begin position="99"/>
        <end position="168"/>
    </location>
</feature>
<reference evidence="6" key="1">
    <citation type="submission" date="2020-08" db="EMBL/GenBank/DDBJ databases">
        <title>Genome public.</title>
        <authorList>
            <person name="Liu C."/>
            <person name="Sun Q."/>
        </authorList>
    </citation>
    <scope>NUCLEOTIDE SEQUENCE</scope>
    <source>
        <strain evidence="6">NSJ-50</strain>
    </source>
</reference>
<proteinExistence type="predicted"/>
<dbReference type="InterPro" id="IPR057309">
    <property type="entry name" value="PcsB_CC"/>
</dbReference>
<dbReference type="EMBL" id="JACRTE010000004">
    <property type="protein sequence ID" value="MBC8596119.1"/>
    <property type="molecule type" value="Genomic_DNA"/>
</dbReference>
<evidence type="ECO:0000259" key="5">
    <source>
        <dbReference type="Pfam" id="PF24568"/>
    </source>
</evidence>
<dbReference type="Pfam" id="PF24568">
    <property type="entry name" value="CC_PcsB"/>
    <property type="match status" value="1"/>
</dbReference>
<protein>
    <submittedName>
        <fullName evidence="6">M23 family metallopeptidase</fullName>
    </submittedName>
</protein>
<dbReference type="InterPro" id="IPR011055">
    <property type="entry name" value="Dup_hybrid_motif"/>
</dbReference>
<dbReference type="AlphaFoldDB" id="A0A926FCU5"/>
<feature type="coiled-coil region" evidence="2">
    <location>
        <begin position="154"/>
        <end position="227"/>
    </location>
</feature>
<dbReference type="PANTHER" id="PTHR21666">
    <property type="entry name" value="PEPTIDASE-RELATED"/>
    <property type="match status" value="1"/>
</dbReference>
<evidence type="ECO:0000313" key="6">
    <source>
        <dbReference type="EMBL" id="MBC8596119.1"/>
    </source>
</evidence>
<dbReference type="RefSeq" id="WP_262431669.1">
    <property type="nucleotide sequence ID" value="NZ_JACRTE010000004.1"/>
</dbReference>
<dbReference type="Pfam" id="PF01551">
    <property type="entry name" value="Peptidase_M23"/>
    <property type="match status" value="1"/>
</dbReference>
<comment type="caution">
    <text evidence="6">The sequence shown here is derived from an EMBL/GenBank/DDBJ whole genome shotgun (WGS) entry which is preliminary data.</text>
</comment>
<sequence>MMKKMQTRKILIKVCAWIALAAFAGLTILSAAMSSVYAAKSSSQIKKEMDAAKKEKSAAASQHEALDAEITKVSEKIHSLEVDIDANQVKIDQTAKELEEAEAKSAEQNESYITRVKYMIENGDQTYLEMLSTSSSLTDFLNRMEIVKMVSEYDKNLLDTLKATEEKIRTLKDDLDKTQATLNANKSSLESSKATLNTKIAQNEERQKKLESDIAAYQKAYEAAQKQEAAAWASAQAKVSTNTKFVGGRFGWPSASSTIITSQYGRRLHPVLGTYRGHAGIDIGAGYGTNVLAANDGTVIVAGYNSGGYGNYVIIDHGGGYTTLYGHNSSLCVSAGQKVTRGTVIAKCGSTGLSSGPHIHFEVRVNGSPVNPLPYVQK</sequence>
<name>A0A926FCU5_9FIRM</name>
<keyword evidence="1 3" id="KW-0732">Signal</keyword>
<dbReference type="PANTHER" id="PTHR21666:SF289">
    <property type="entry name" value="L-ALA--D-GLU ENDOPEPTIDASE"/>
    <property type="match status" value="1"/>
</dbReference>
<dbReference type="Gene3D" id="6.10.250.3150">
    <property type="match status" value="1"/>
</dbReference>
<dbReference type="CDD" id="cd12797">
    <property type="entry name" value="M23_peptidase"/>
    <property type="match status" value="1"/>
</dbReference>
<feature type="signal peptide" evidence="3">
    <location>
        <begin position="1"/>
        <end position="24"/>
    </location>
</feature>
<evidence type="ECO:0000256" key="3">
    <source>
        <dbReference type="SAM" id="SignalP"/>
    </source>
</evidence>
<feature type="chain" id="PRO_5039379775" evidence="3">
    <location>
        <begin position="25"/>
        <end position="378"/>
    </location>
</feature>